<dbReference type="InterPro" id="IPR001387">
    <property type="entry name" value="Cro/C1-type_HTH"/>
</dbReference>
<sequence length="355" mass="39452">MNKQIFGTYIAENRKQLGMTQAQLADRLHVTDKAVSKWERGLSYPDVTLLEPLAEALSVSIDALLRCRMPADEGKEQTMTEERNSEPIQTVMEISKETVQRKKLGSKLLAAALAVVIAAAGVLVIPRAVREYRAAQEAKHHHEVNCAKVDLLYVEQMPGSENSGEYICVVGYEGKLLYLHYDGGLSDKELLPPDTSWEDSENIGLRPGIEWTQSYLRFTYDDRTGGGELTGIVGQTTQTSMPVAVDNIETAKPLFGLENTCLMREGKGNLLFYRPSEHQGGARTLYDANIIFRLPKTLADIGYTIADCDGDGVNELLVRTDWDYKPLVAYDYADGQVTSTWYDTLPDWAAAVFGE</sequence>
<evidence type="ECO:0000313" key="4">
    <source>
        <dbReference type="EMBL" id="BCK78846.1"/>
    </source>
</evidence>
<evidence type="ECO:0000256" key="2">
    <source>
        <dbReference type="SAM" id="Phobius"/>
    </source>
</evidence>
<gene>
    <name evidence="4" type="ORF">MM35RIKEN_10380</name>
</gene>
<reference evidence="4" key="1">
    <citation type="submission" date="2020-09" db="EMBL/GenBank/DDBJ databases">
        <title>New species isolated from human feces.</title>
        <authorList>
            <person name="Kitahara M."/>
            <person name="Shigeno Y."/>
            <person name="Shime M."/>
            <person name="Matsumoto Y."/>
            <person name="Nakamura S."/>
            <person name="Motooka D."/>
            <person name="Fukuoka S."/>
            <person name="Nishikawa H."/>
            <person name="Benno Y."/>
        </authorList>
    </citation>
    <scope>NUCLEOTIDE SEQUENCE</scope>
    <source>
        <strain evidence="4">MM35</strain>
    </source>
</reference>
<dbReference type="InterPro" id="IPR010982">
    <property type="entry name" value="Lambda_DNA-bd_dom_sf"/>
</dbReference>
<evidence type="ECO:0000313" key="5">
    <source>
        <dbReference type="Proteomes" id="UP000681343"/>
    </source>
</evidence>
<dbReference type="GO" id="GO:0003677">
    <property type="term" value="F:DNA binding"/>
    <property type="evidence" value="ECO:0007669"/>
    <property type="project" value="UniProtKB-KW"/>
</dbReference>
<evidence type="ECO:0000259" key="3">
    <source>
        <dbReference type="PROSITE" id="PS50943"/>
    </source>
</evidence>
<keyword evidence="5" id="KW-1185">Reference proteome</keyword>
<name>A0A810PYT5_9FIRM</name>
<dbReference type="Proteomes" id="UP000681343">
    <property type="component" value="Chromosome"/>
</dbReference>
<feature type="transmembrane region" description="Helical" evidence="2">
    <location>
        <begin position="108"/>
        <end position="129"/>
    </location>
</feature>
<keyword evidence="2" id="KW-0812">Transmembrane</keyword>
<dbReference type="KEGG" id="vfa:MM35RIKEN_10380"/>
<dbReference type="Gene3D" id="1.10.260.40">
    <property type="entry name" value="lambda repressor-like DNA-binding domains"/>
    <property type="match status" value="1"/>
</dbReference>
<dbReference type="RefSeq" id="WP_212819854.1">
    <property type="nucleotide sequence ID" value="NZ_AP023415.1"/>
</dbReference>
<dbReference type="AlphaFoldDB" id="A0A810PYT5"/>
<proteinExistence type="predicted"/>
<keyword evidence="2" id="KW-0472">Membrane</keyword>
<keyword evidence="2" id="KW-1133">Transmembrane helix</keyword>
<feature type="domain" description="HTH cro/C1-type" evidence="3">
    <location>
        <begin position="10"/>
        <end position="64"/>
    </location>
</feature>
<organism evidence="4 5">
    <name type="scientific">Vescimonas fastidiosa</name>
    <dbReference type="NCBI Taxonomy" id="2714353"/>
    <lineage>
        <taxon>Bacteria</taxon>
        <taxon>Bacillati</taxon>
        <taxon>Bacillota</taxon>
        <taxon>Clostridia</taxon>
        <taxon>Eubacteriales</taxon>
        <taxon>Oscillospiraceae</taxon>
        <taxon>Vescimonas</taxon>
    </lineage>
</organism>
<dbReference type="PANTHER" id="PTHR46558">
    <property type="entry name" value="TRACRIPTIONAL REGULATORY PROTEIN-RELATED-RELATED"/>
    <property type="match status" value="1"/>
</dbReference>
<dbReference type="CDD" id="cd00093">
    <property type="entry name" value="HTH_XRE"/>
    <property type="match status" value="1"/>
</dbReference>
<protein>
    <recommendedName>
        <fullName evidence="3">HTH cro/C1-type domain-containing protein</fullName>
    </recommendedName>
</protein>
<dbReference type="SUPFAM" id="SSF47413">
    <property type="entry name" value="lambda repressor-like DNA-binding domains"/>
    <property type="match status" value="1"/>
</dbReference>
<dbReference type="PANTHER" id="PTHR46558:SF11">
    <property type="entry name" value="HTH-TYPE TRANSCRIPTIONAL REGULATOR XRE"/>
    <property type="match status" value="1"/>
</dbReference>
<dbReference type="Pfam" id="PF01381">
    <property type="entry name" value="HTH_3"/>
    <property type="match status" value="1"/>
</dbReference>
<accession>A0A810PYT5</accession>
<dbReference type="PROSITE" id="PS50943">
    <property type="entry name" value="HTH_CROC1"/>
    <property type="match status" value="1"/>
</dbReference>
<dbReference type="EMBL" id="AP023415">
    <property type="protein sequence ID" value="BCK78846.1"/>
    <property type="molecule type" value="Genomic_DNA"/>
</dbReference>
<evidence type="ECO:0000256" key="1">
    <source>
        <dbReference type="ARBA" id="ARBA00023125"/>
    </source>
</evidence>
<dbReference type="SMART" id="SM00530">
    <property type="entry name" value="HTH_XRE"/>
    <property type="match status" value="1"/>
</dbReference>
<keyword evidence="1" id="KW-0238">DNA-binding</keyword>